<dbReference type="GO" id="GO:0006629">
    <property type="term" value="P:lipid metabolic process"/>
    <property type="evidence" value="ECO:0007669"/>
    <property type="project" value="InterPro"/>
</dbReference>
<dbReference type="OrthoDB" id="2033680at2"/>
<evidence type="ECO:0000259" key="1">
    <source>
        <dbReference type="Pfam" id="PF03009"/>
    </source>
</evidence>
<evidence type="ECO:0000313" key="2">
    <source>
        <dbReference type="EMBL" id="BBI32823.1"/>
    </source>
</evidence>
<organism evidence="2 3">
    <name type="scientific">Cohnella abietis</name>
    <dbReference type="NCBI Taxonomy" id="2507935"/>
    <lineage>
        <taxon>Bacteria</taxon>
        <taxon>Bacillati</taxon>
        <taxon>Bacillota</taxon>
        <taxon>Bacilli</taxon>
        <taxon>Bacillales</taxon>
        <taxon>Paenibacillaceae</taxon>
        <taxon>Cohnella</taxon>
    </lineage>
</organism>
<dbReference type="InterPro" id="IPR030395">
    <property type="entry name" value="GP_PDE_dom"/>
</dbReference>
<dbReference type="Pfam" id="PF03009">
    <property type="entry name" value="GDPD"/>
    <property type="match status" value="1"/>
</dbReference>
<gene>
    <name evidence="2" type="ORF">KCTCHS21_22220</name>
</gene>
<keyword evidence="3" id="KW-1185">Reference proteome</keyword>
<dbReference type="PANTHER" id="PTHR46211">
    <property type="entry name" value="GLYCEROPHOSPHORYL DIESTER PHOSPHODIESTERASE"/>
    <property type="match status" value="1"/>
</dbReference>
<dbReference type="SUPFAM" id="SSF51695">
    <property type="entry name" value="PLC-like phosphodiesterases"/>
    <property type="match status" value="1"/>
</dbReference>
<dbReference type="InterPro" id="IPR017946">
    <property type="entry name" value="PLC-like_Pdiesterase_TIM-brl"/>
</dbReference>
<dbReference type="RefSeq" id="WP_130607638.1">
    <property type="nucleotide sequence ID" value="NZ_AP019400.1"/>
</dbReference>
<dbReference type="CDD" id="cd08583">
    <property type="entry name" value="PI-PLCc_GDPD_SF_unchar1"/>
    <property type="match status" value="1"/>
</dbReference>
<dbReference type="EMBL" id="AP019400">
    <property type="protein sequence ID" value="BBI32823.1"/>
    <property type="molecule type" value="Genomic_DNA"/>
</dbReference>
<dbReference type="KEGG" id="cohn:KCTCHS21_22220"/>
<feature type="domain" description="GP-PDE" evidence="1">
    <location>
        <begin position="59"/>
        <end position="275"/>
    </location>
</feature>
<dbReference type="Gene3D" id="3.20.20.190">
    <property type="entry name" value="Phosphatidylinositol (PI) phosphodiesterase"/>
    <property type="match status" value="1"/>
</dbReference>
<reference evidence="2 3" key="1">
    <citation type="submission" date="2019-01" db="EMBL/GenBank/DDBJ databases">
        <title>Complete genome sequence of Cohnella hallensis HS21 isolated from Korean fir (Abies koreana) rhizospheric soil.</title>
        <authorList>
            <person name="Jiang L."/>
            <person name="Kang S.W."/>
            <person name="Kim S."/>
            <person name="Jung J."/>
            <person name="Kim C.Y."/>
            <person name="Kim D.H."/>
            <person name="Kim S.W."/>
            <person name="Lee J."/>
        </authorList>
    </citation>
    <scope>NUCLEOTIDE SEQUENCE [LARGE SCALE GENOMIC DNA]</scope>
    <source>
        <strain evidence="2 3">HS21</strain>
    </source>
</reference>
<accession>A0A3T1D3Z1</accession>
<name>A0A3T1D3Z1_9BACL</name>
<protein>
    <recommendedName>
        <fullName evidence="1">GP-PDE domain-containing protein</fullName>
    </recommendedName>
</protein>
<sequence>MNKKIVCLSLLIVVCMIWLGWGFIWSMGDKQAPANHTSAWEKNEFIAHALGGIDGASKTNSYEAFIANYDRGYRLFEVDLLETADGEFVARHDWSPRLQPDMLNKTSHTLTMSQFKSSPILGKFHPLSLIDILQLMQQYPDFHLIIDTKETSKEKIQQQFEFIVKQATLIDSSLLERIIPEIYNPDMYDVIMKVYPFPNKIYSLYKSGASAASIIDFVKDKQFSVVAMPAYRVFLNPNLVHSLNKLGIKSYVHTINDKPQMKLLQSFGVHGFYTDLEISPDKLALKVAKTNNVSFWNTFSLHGLV</sequence>
<dbReference type="PANTHER" id="PTHR46211:SF14">
    <property type="entry name" value="GLYCEROPHOSPHODIESTER PHOSPHODIESTERASE"/>
    <property type="match status" value="1"/>
</dbReference>
<dbReference type="AlphaFoldDB" id="A0A3T1D3Z1"/>
<dbReference type="Proteomes" id="UP000289856">
    <property type="component" value="Chromosome"/>
</dbReference>
<dbReference type="GO" id="GO:0008081">
    <property type="term" value="F:phosphoric diester hydrolase activity"/>
    <property type="evidence" value="ECO:0007669"/>
    <property type="project" value="InterPro"/>
</dbReference>
<evidence type="ECO:0000313" key="3">
    <source>
        <dbReference type="Proteomes" id="UP000289856"/>
    </source>
</evidence>
<proteinExistence type="predicted"/>